<evidence type="ECO:0000256" key="1">
    <source>
        <dbReference type="ARBA" id="ARBA00008791"/>
    </source>
</evidence>
<dbReference type="PANTHER" id="PTHR46268">
    <property type="entry name" value="STRESS RESPONSE PROTEIN NHAX"/>
    <property type="match status" value="1"/>
</dbReference>
<reference evidence="4" key="1">
    <citation type="submission" date="2016-10" db="EMBL/GenBank/DDBJ databases">
        <authorList>
            <person name="Varghese N."/>
            <person name="Submissions S."/>
        </authorList>
    </citation>
    <scope>NUCLEOTIDE SEQUENCE [LARGE SCALE GENOMIC DNA]</scope>
    <source>
        <strain evidence="4">LP51</strain>
    </source>
</reference>
<feature type="domain" description="UspA" evidence="2">
    <location>
        <begin position="2"/>
        <end position="138"/>
    </location>
</feature>
<keyword evidence="4" id="KW-1185">Reference proteome</keyword>
<dbReference type="SUPFAM" id="SSF52402">
    <property type="entry name" value="Adenine nucleotide alpha hydrolases-like"/>
    <property type="match status" value="2"/>
</dbReference>
<gene>
    <name evidence="3" type="ORF">SAMN05421739_11339</name>
</gene>
<organism evidence="3 4">
    <name type="scientific">Pontibacter chinhatensis</name>
    <dbReference type="NCBI Taxonomy" id="1436961"/>
    <lineage>
        <taxon>Bacteria</taxon>
        <taxon>Pseudomonadati</taxon>
        <taxon>Bacteroidota</taxon>
        <taxon>Cytophagia</taxon>
        <taxon>Cytophagales</taxon>
        <taxon>Hymenobacteraceae</taxon>
        <taxon>Pontibacter</taxon>
    </lineage>
</organism>
<dbReference type="InterPro" id="IPR006016">
    <property type="entry name" value="UspA"/>
</dbReference>
<dbReference type="PANTHER" id="PTHR46268:SF6">
    <property type="entry name" value="UNIVERSAL STRESS PROTEIN UP12"/>
    <property type="match status" value="1"/>
</dbReference>
<name>A0A1I2ZEW4_9BACT</name>
<dbReference type="Pfam" id="PF00582">
    <property type="entry name" value="Usp"/>
    <property type="match status" value="2"/>
</dbReference>
<dbReference type="Gene3D" id="3.40.50.12370">
    <property type="match status" value="1"/>
</dbReference>
<dbReference type="Proteomes" id="UP000198724">
    <property type="component" value="Unassembled WGS sequence"/>
</dbReference>
<comment type="similarity">
    <text evidence="1">Belongs to the universal stress protein A family.</text>
</comment>
<protein>
    <submittedName>
        <fullName evidence="3">Nucleotide-binding universal stress protein, UspA family</fullName>
    </submittedName>
</protein>
<sequence>MKIIVPTDFSDCSKIAIRFAEGFARQLQAELILLHVLPNVGPTIARQPSDHFKQELLEWAEKQFSALEAEITADGFTLSHQIAHGAGVEKVVESFVQEHAIDMVIMGSRGASGLKKVLLGSNTVDVINHCSVPVVVVPDHAISTPITHLLYASDLKNLGEEAEALVPYARLLQATIKIIHVPPMEYKEHIDTEKLLLTQRQKTNYQAIEIELLEGEDVATTIEQYAAASHGEILAMFTHQTSFLEQLFRHSITREIVWHNQIPLLVINTQE</sequence>
<dbReference type="OrthoDB" id="1522603at2"/>
<dbReference type="EMBL" id="FOOT01000013">
    <property type="protein sequence ID" value="SFH36155.1"/>
    <property type="molecule type" value="Genomic_DNA"/>
</dbReference>
<feature type="domain" description="UspA" evidence="2">
    <location>
        <begin position="189"/>
        <end position="267"/>
    </location>
</feature>
<dbReference type="CDD" id="cd00293">
    <property type="entry name" value="USP-like"/>
    <property type="match status" value="1"/>
</dbReference>
<dbReference type="RefSeq" id="WP_092105488.1">
    <property type="nucleotide sequence ID" value="NZ_FOOT01000013.1"/>
</dbReference>
<proteinExistence type="inferred from homology"/>
<evidence type="ECO:0000259" key="2">
    <source>
        <dbReference type="Pfam" id="PF00582"/>
    </source>
</evidence>
<dbReference type="AlphaFoldDB" id="A0A1I2ZEW4"/>
<dbReference type="InterPro" id="IPR006015">
    <property type="entry name" value="Universal_stress_UspA"/>
</dbReference>
<evidence type="ECO:0000313" key="3">
    <source>
        <dbReference type="EMBL" id="SFH36155.1"/>
    </source>
</evidence>
<accession>A0A1I2ZEW4</accession>
<evidence type="ECO:0000313" key="4">
    <source>
        <dbReference type="Proteomes" id="UP000198724"/>
    </source>
</evidence>
<dbReference type="PRINTS" id="PR01438">
    <property type="entry name" value="UNVRSLSTRESS"/>
</dbReference>